<comment type="caution">
    <text evidence="1">The sequence shown here is derived from an EMBL/GenBank/DDBJ whole genome shotgun (WGS) entry which is preliminary data.</text>
</comment>
<dbReference type="EMBL" id="ATMH01012411">
    <property type="protein sequence ID" value="EPY15203.1"/>
    <property type="molecule type" value="Genomic_DNA"/>
</dbReference>
<dbReference type="Proteomes" id="UP000015354">
    <property type="component" value="Unassembled WGS sequence"/>
</dbReference>
<evidence type="ECO:0000313" key="1">
    <source>
        <dbReference type="EMBL" id="EPY15203.1"/>
    </source>
</evidence>
<name>S9TFU5_9TRYP</name>
<organism evidence="1 2">
    <name type="scientific">Strigomonas culicis</name>
    <dbReference type="NCBI Taxonomy" id="28005"/>
    <lineage>
        <taxon>Eukaryota</taxon>
        <taxon>Discoba</taxon>
        <taxon>Euglenozoa</taxon>
        <taxon>Kinetoplastea</taxon>
        <taxon>Metakinetoplastina</taxon>
        <taxon>Trypanosomatida</taxon>
        <taxon>Trypanosomatidae</taxon>
        <taxon>Strigomonadinae</taxon>
        <taxon>Strigomonas</taxon>
    </lineage>
</organism>
<proteinExistence type="predicted"/>
<protein>
    <submittedName>
        <fullName evidence="1">Uncharacterized protein</fullName>
    </submittedName>
</protein>
<dbReference type="AlphaFoldDB" id="S9TFU5"/>
<keyword evidence="2" id="KW-1185">Reference proteome</keyword>
<accession>S9TFU5</accession>
<reference evidence="1 2" key="1">
    <citation type="journal article" date="2013" name="PLoS ONE">
        <title>Predicting the Proteins of Angomonas deanei, Strigomonas culicis and Their Respective Endosymbionts Reveals New Aspects of the Trypanosomatidae Family.</title>
        <authorList>
            <person name="Motta M.C."/>
            <person name="Martins A.C."/>
            <person name="de Souza S.S."/>
            <person name="Catta-Preta C.M."/>
            <person name="Silva R."/>
            <person name="Klein C.C."/>
            <person name="de Almeida L.G."/>
            <person name="de Lima Cunha O."/>
            <person name="Ciapina L.P."/>
            <person name="Brocchi M."/>
            <person name="Colabardini A.C."/>
            <person name="de Araujo Lima B."/>
            <person name="Machado C.R."/>
            <person name="de Almeida Soares C.M."/>
            <person name="Probst C.M."/>
            <person name="de Menezes C.B."/>
            <person name="Thompson C.E."/>
            <person name="Bartholomeu D.C."/>
            <person name="Gradia D.F."/>
            <person name="Pavoni D.P."/>
            <person name="Grisard E.C."/>
            <person name="Fantinatti-Garboggini F."/>
            <person name="Marchini F.K."/>
            <person name="Rodrigues-Luiz G.F."/>
            <person name="Wagner G."/>
            <person name="Goldman G.H."/>
            <person name="Fietto J.L."/>
            <person name="Elias M.C."/>
            <person name="Goldman M.H."/>
            <person name="Sagot M.F."/>
            <person name="Pereira M."/>
            <person name="Stoco P.H."/>
            <person name="de Mendonca-Neto R.P."/>
            <person name="Teixeira S.M."/>
            <person name="Maciel T.E."/>
            <person name="de Oliveira Mendes T.A."/>
            <person name="Urmenyi T.P."/>
            <person name="de Souza W."/>
            <person name="Schenkman S."/>
            <person name="de Vasconcelos A.T."/>
        </authorList>
    </citation>
    <scope>NUCLEOTIDE SEQUENCE [LARGE SCALE GENOMIC DNA]</scope>
</reference>
<evidence type="ECO:0000313" key="2">
    <source>
        <dbReference type="Proteomes" id="UP000015354"/>
    </source>
</evidence>
<sequence>MRVYAPSTFASLMDWEVRNDSFLFYPKYGGTRWLIGAACTFNSVSYAAQGDSIQIDTHGGDGVCVFSLTAFSLEVAWYFARHYSVAWMKDVGHMVKSWKSGEYAVAISNIKSKASSLDVCQQNTNWLVAEMPEGSATVTDFTSGKFYNPSDRAHTPLMGQSWGERRHYFRTCRGATTWCKNPDCPYTPDQYT</sequence>
<gene>
    <name evidence="1" type="ORF">STCU_12252</name>
</gene>